<dbReference type="Pfam" id="PF12796">
    <property type="entry name" value="Ank_2"/>
    <property type="match status" value="2"/>
</dbReference>
<feature type="repeat" description="ANK" evidence="3">
    <location>
        <begin position="335"/>
        <end position="367"/>
    </location>
</feature>
<protein>
    <submittedName>
        <fullName evidence="4">Uncharacterized protein</fullName>
    </submittedName>
</protein>
<reference evidence="4 5" key="1">
    <citation type="journal article" date="2016" name="Genome Announc.">
        <title>Draft Whole-Genome Sequence of Trichoderma gamsii T6085, a Promising Biocontrol Agent of Fusarium Head Blight on Wheat.</title>
        <authorList>
            <person name="Baroncelli R."/>
            <person name="Zapparata A."/>
            <person name="Piaggeschi G."/>
            <person name="Sarrocco S."/>
            <person name="Vannacci G."/>
        </authorList>
    </citation>
    <scope>NUCLEOTIDE SEQUENCE [LARGE SCALE GENOMIC DNA]</scope>
    <source>
        <strain evidence="4 5">T6085</strain>
    </source>
</reference>
<proteinExistence type="predicted"/>
<feature type="repeat" description="ANK" evidence="3">
    <location>
        <begin position="264"/>
        <end position="301"/>
    </location>
</feature>
<dbReference type="PROSITE" id="PS50297">
    <property type="entry name" value="ANK_REP_REGION"/>
    <property type="match status" value="1"/>
</dbReference>
<dbReference type="AlphaFoldDB" id="A0A2P4Z8F4"/>
<dbReference type="InterPro" id="IPR036770">
    <property type="entry name" value="Ankyrin_rpt-contain_sf"/>
</dbReference>
<dbReference type="GO" id="GO:0005634">
    <property type="term" value="C:nucleus"/>
    <property type="evidence" value="ECO:0007669"/>
    <property type="project" value="TreeGrafter"/>
</dbReference>
<evidence type="ECO:0000256" key="1">
    <source>
        <dbReference type="ARBA" id="ARBA00022737"/>
    </source>
</evidence>
<dbReference type="SMART" id="SM00248">
    <property type="entry name" value="ANK"/>
    <property type="match status" value="5"/>
</dbReference>
<dbReference type="STRING" id="398673.A0A2P4Z8F4"/>
<evidence type="ECO:0000313" key="4">
    <source>
        <dbReference type="EMBL" id="PON20562.1"/>
    </source>
</evidence>
<accession>A0A2P4Z8F4</accession>
<organism evidence="4 5">
    <name type="scientific">Trichoderma gamsii</name>
    <dbReference type="NCBI Taxonomy" id="398673"/>
    <lineage>
        <taxon>Eukaryota</taxon>
        <taxon>Fungi</taxon>
        <taxon>Dikarya</taxon>
        <taxon>Ascomycota</taxon>
        <taxon>Pezizomycotina</taxon>
        <taxon>Sordariomycetes</taxon>
        <taxon>Hypocreomycetidae</taxon>
        <taxon>Hypocreales</taxon>
        <taxon>Hypocreaceae</taxon>
        <taxon>Trichoderma</taxon>
    </lineage>
</organism>
<dbReference type="PANTHER" id="PTHR24124">
    <property type="entry name" value="ANKYRIN REPEAT FAMILY A"/>
    <property type="match status" value="1"/>
</dbReference>
<comment type="caution">
    <text evidence="4">The sequence shown here is derived from an EMBL/GenBank/DDBJ whole genome shotgun (WGS) entry which is preliminary data.</text>
</comment>
<keyword evidence="5" id="KW-1185">Reference proteome</keyword>
<dbReference type="InterPro" id="IPR002110">
    <property type="entry name" value="Ankyrin_rpt"/>
</dbReference>
<evidence type="ECO:0000313" key="5">
    <source>
        <dbReference type="Proteomes" id="UP000054821"/>
    </source>
</evidence>
<dbReference type="Proteomes" id="UP000054821">
    <property type="component" value="Unassembled WGS sequence"/>
</dbReference>
<evidence type="ECO:0000256" key="3">
    <source>
        <dbReference type="PROSITE-ProRule" id="PRU00023"/>
    </source>
</evidence>
<dbReference type="PROSITE" id="PS50088">
    <property type="entry name" value="ANK_REPEAT"/>
    <property type="match status" value="3"/>
</dbReference>
<dbReference type="GeneID" id="29989860"/>
<sequence>MESQVLNTLENLVPPEKMCLMYEAYADGFESLEELIKKQIAQRAMSLLANSSGIMSKEVMLTALSLNDSGGINAVVHGDLTADPTLVVRFCKHLIRINERLGVMEFCHKTVYEFFSKYKSTTYNQRIAELCLSHLCSPEFSQGPRNDALWFNPGSLAPVLRQHLFLPFACARWAISIKKSLEPEINPGISESLLSLLRILFKKGHPTETRENLQLAFQVYLLALGKKIPKRVCHDHIVCYFGLVKLFDIFMKHQWFDLKKVDDDGLVPIHWAVRNEFELDDFKLTVEKLIEYGTSVNVKDKDGRTPLYYACHYGNLQVAQLLVDKHAQLNDVNKEGETALIASCRKHRHDIVPYLIKAGSDVKIQSSFGIALQAISLIGCCSCAEAILDGYGKSKIIEGDGPFGTSLHAAAFNGHAELVKLLCSRLPNTRATHPTYGIGPALRAAAYQGGEDLVRLLLEKGAKIRKAKGPMGTAYEAAAERGHQTIKDILLKNDPKSKNYSVSHVIRPFERQKIQRKVFRATVKTSSMDTIQSLVTQFEKFFEKEIKIGDTPFLRTLAKLGEDAFQDVIILATKSRGESSISPETAKQSVDISRLRAIISTFCCVGSTDEDDEPALERTQSVEEFPYVRRASTSFAQDGLGEHFPQVLDRMTQAALKIREDAIASENRKVIVLITNTWVKALNDLVSHPGFGEPMLKMVVQRRADELKQHLINPELSQEERFRKATALAQVGIELLLMAVERGPRFKHLCLVISKLWIRAVCDVEELGKEGELPLQEMLCIFAARFSSAVEVEDSVNAEICAQAGIELLRAAALFSRSTLLESMVYMATQLVLRWQEEYQESLKDKKNYNKAIRLALASLGMLREAFQQRSELAVASLLPIIESNTRLTLNTHTGHGAPAETDIYVRDQESLLDAFIKLFATGEEVQAGRLNNMVSGVLTLLETASGNRQQELERAVKRRIDEADRLTNRKERKRQLISISRTLLVLLEKALIAEERNMVIISKLEASLQYLAESLPKLTDTAELAQYGKAIEYLNSTHEQAVH</sequence>
<dbReference type="PRINTS" id="PR01415">
    <property type="entry name" value="ANKYRIN"/>
</dbReference>
<evidence type="ECO:0000256" key="2">
    <source>
        <dbReference type="ARBA" id="ARBA00023043"/>
    </source>
</evidence>
<dbReference type="PANTHER" id="PTHR24124:SF14">
    <property type="entry name" value="CHROMOSOME UNDETERMINED SCAFFOLD_25, WHOLE GENOME SHOTGUN SEQUENCE"/>
    <property type="match status" value="1"/>
</dbReference>
<dbReference type="EMBL" id="JPDN02000066">
    <property type="protein sequence ID" value="PON20562.1"/>
    <property type="molecule type" value="Genomic_DNA"/>
</dbReference>
<feature type="repeat" description="ANK" evidence="3">
    <location>
        <begin position="302"/>
        <end position="334"/>
    </location>
</feature>
<keyword evidence="2 3" id="KW-0040">ANK repeat</keyword>
<dbReference type="RefSeq" id="XP_018656983.1">
    <property type="nucleotide sequence ID" value="XM_018809777.1"/>
</dbReference>
<dbReference type="SUPFAM" id="SSF48403">
    <property type="entry name" value="Ankyrin repeat"/>
    <property type="match status" value="1"/>
</dbReference>
<dbReference type="Gene3D" id="1.25.40.20">
    <property type="entry name" value="Ankyrin repeat-containing domain"/>
    <property type="match status" value="2"/>
</dbReference>
<name>A0A2P4Z8F4_9HYPO</name>
<dbReference type="GO" id="GO:0010468">
    <property type="term" value="P:regulation of gene expression"/>
    <property type="evidence" value="ECO:0007669"/>
    <property type="project" value="TreeGrafter"/>
</dbReference>
<keyword evidence="1" id="KW-0677">Repeat</keyword>
<gene>
    <name evidence="4" type="ORF">TGAM01_v210596</name>
</gene>